<dbReference type="InterPro" id="IPR024078">
    <property type="entry name" value="LmbE-like_dom_sf"/>
</dbReference>
<dbReference type="AlphaFoldDB" id="A0A382M7Q1"/>
<name>A0A382M7Q1_9ZZZZ</name>
<accession>A0A382M7Q1</accession>
<evidence type="ECO:0000313" key="1">
    <source>
        <dbReference type="EMBL" id="SVC43231.1"/>
    </source>
</evidence>
<reference evidence="1" key="1">
    <citation type="submission" date="2018-05" db="EMBL/GenBank/DDBJ databases">
        <authorList>
            <person name="Lanie J.A."/>
            <person name="Ng W.-L."/>
            <person name="Kazmierczak K.M."/>
            <person name="Andrzejewski T.M."/>
            <person name="Davidsen T.M."/>
            <person name="Wayne K.J."/>
            <person name="Tettelin H."/>
            <person name="Glass J.I."/>
            <person name="Rusch D."/>
            <person name="Podicherti R."/>
            <person name="Tsui H.-C.T."/>
            <person name="Winkler M.E."/>
        </authorList>
    </citation>
    <scope>NUCLEOTIDE SEQUENCE</scope>
</reference>
<dbReference type="InterPro" id="IPR003737">
    <property type="entry name" value="GlcNAc_PI_deacetylase-related"/>
</dbReference>
<gene>
    <name evidence="1" type="ORF">METZ01_LOCUS296085</name>
</gene>
<protein>
    <recommendedName>
        <fullName evidence="2">PIG-L family deacetylase</fullName>
    </recommendedName>
</protein>
<dbReference type="Pfam" id="PF02585">
    <property type="entry name" value="PIG-L"/>
    <property type="match status" value="1"/>
</dbReference>
<dbReference type="SUPFAM" id="SSF102588">
    <property type="entry name" value="LmbE-like"/>
    <property type="match status" value="1"/>
</dbReference>
<dbReference type="EMBL" id="UINC01090897">
    <property type="protein sequence ID" value="SVC43231.1"/>
    <property type="molecule type" value="Genomic_DNA"/>
</dbReference>
<feature type="non-terminal residue" evidence="1">
    <location>
        <position position="43"/>
    </location>
</feature>
<dbReference type="Gene3D" id="3.40.50.10320">
    <property type="entry name" value="LmbE-like"/>
    <property type="match status" value="1"/>
</dbReference>
<evidence type="ECO:0008006" key="2">
    <source>
        <dbReference type="Google" id="ProtNLM"/>
    </source>
</evidence>
<sequence>MKILILAAHPDDEVLGMGGTIKKLSKKGNDIKIIFMSTGILSR</sequence>
<organism evidence="1">
    <name type="scientific">marine metagenome</name>
    <dbReference type="NCBI Taxonomy" id="408172"/>
    <lineage>
        <taxon>unclassified sequences</taxon>
        <taxon>metagenomes</taxon>
        <taxon>ecological metagenomes</taxon>
    </lineage>
</organism>
<proteinExistence type="predicted"/>